<sequence length="769" mass="83333">MTDAGAFRPAFSVSVRAMVEYALRRGDLTPGMQLSRVREGSLGHRARQAALGDGARTEVGVRGRVEGALCSLDVSGRIDALMRRDGLAVVEEIKLAPAQGAPDAAVPEHRAQAVCYAHLLGEARAVVRVLYVTRAGDAVACFEETLDAPALADEFSALAAPYLARLEARLRWRGVRDASLRTLAFPFPAYREGQRALAAQAYWAVRSRRRLFAQAPTGTGKTAAVLFPALKALGEGLTEQVFYLTARTTARQNAGAAFARMRAQGLRLRTLTLTAKEKTCPLAARDGAPWRCAAPDCPRARGFFDRLEAGLAAMRRQDDWSEEAVRAAADEHALCPFEFSLALCEEADAVVCDYNYAFDPGVRLQRVFLDAPRVTLLVDEAHNLPDRARDMLSAALDSAALRESRRQAGRALGRTSAAYRALTALIREVESAPEGVQEAPSAALAAALEGCMDAFSAAAHAPLPVRETAAAVSVLRRWDARYRTLCAKEGRTARLTLFCLDAAPHLRESTRRLRGCVFFSATLAPLAAWRDALGGEAEDGLLSLPSPFPAENLRVLRYRVSTRYAARARTAGEVARALLALVSARPGNYLACFPSYAYLEEVRRKLEADGPEVVLHVQRARMDNAARAEYLAAFRPRDKGAMLALAVLGGVFGEGVDLPGERLSGVAVVGVGLPQVCPERELLRSYYQQALGDGFGHAYRYPGMNKVLQAVGRLIRTETDRGVALLLDDRFSGADYAALMPPWWGNPEILSTPDGVCERAKAFWQAAGP</sequence>
<comment type="caution">
    <text evidence="15">The sequence shown here is derived from an EMBL/GenBank/DDBJ whole genome shotgun (WGS) entry which is preliminary data.</text>
</comment>
<dbReference type="Gene3D" id="1.10.30.20">
    <property type="entry name" value="Bacterial XPD DNA helicase, FeS cluster domain"/>
    <property type="match status" value="1"/>
</dbReference>
<dbReference type="InterPro" id="IPR006554">
    <property type="entry name" value="Helicase-like_DEXD_c2"/>
</dbReference>
<evidence type="ECO:0000256" key="12">
    <source>
        <dbReference type="ARBA" id="ARBA00023235"/>
    </source>
</evidence>
<dbReference type="GO" id="GO:0003677">
    <property type="term" value="F:DNA binding"/>
    <property type="evidence" value="ECO:0007669"/>
    <property type="project" value="UniProtKB-KW"/>
</dbReference>
<dbReference type="SMART" id="SM00491">
    <property type="entry name" value="HELICc2"/>
    <property type="match status" value="1"/>
</dbReference>
<evidence type="ECO:0000256" key="13">
    <source>
        <dbReference type="ARBA" id="ARBA00038058"/>
    </source>
</evidence>
<keyword evidence="7" id="KW-0067">ATP-binding</keyword>
<dbReference type="EMBL" id="DVFI01000067">
    <property type="protein sequence ID" value="HIQ62828.1"/>
    <property type="molecule type" value="Genomic_DNA"/>
</dbReference>
<dbReference type="SMART" id="SM00488">
    <property type="entry name" value="DEXDc2"/>
    <property type="match status" value="1"/>
</dbReference>
<dbReference type="Gene3D" id="1.10.275.40">
    <property type="match status" value="1"/>
</dbReference>
<keyword evidence="9" id="KW-0411">Iron-sulfur</keyword>
<evidence type="ECO:0000256" key="8">
    <source>
        <dbReference type="ARBA" id="ARBA00023004"/>
    </source>
</evidence>
<evidence type="ECO:0000256" key="3">
    <source>
        <dbReference type="ARBA" id="ARBA00022741"/>
    </source>
</evidence>
<dbReference type="InterPro" id="IPR045028">
    <property type="entry name" value="DinG/Rad3-like"/>
</dbReference>
<dbReference type="GO" id="GO:0051539">
    <property type="term" value="F:4 iron, 4 sulfur cluster binding"/>
    <property type="evidence" value="ECO:0007669"/>
    <property type="project" value="UniProtKB-KW"/>
</dbReference>
<reference evidence="15" key="1">
    <citation type="submission" date="2020-10" db="EMBL/GenBank/DDBJ databases">
        <authorList>
            <person name="Gilroy R."/>
        </authorList>
    </citation>
    <scope>NUCLEOTIDE SEQUENCE</scope>
    <source>
        <strain evidence="15">ChiHile30-977</strain>
    </source>
</reference>
<evidence type="ECO:0000259" key="14">
    <source>
        <dbReference type="PROSITE" id="PS51193"/>
    </source>
</evidence>
<dbReference type="GO" id="GO:0006281">
    <property type="term" value="P:DNA repair"/>
    <property type="evidence" value="ECO:0007669"/>
    <property type="project" value="UniProtKB-KW"/>
</dbReference>
<dbReference type="InterPro" id="IPR014013">
    <property type="entry name" value="Helic_SF1/SF2_ATP-bd_DinG/Rad3"/>
</dbReference>
<evidence type="ECO:0000256" key="7">
    <source>
        <dbReference type="ARBA" id="ARBA00022840"/>
    </source>
</evidence>
<dbReference type="Pfam" id="PF06733">
    <property type="entry name" value="DEAD_2"/>
    <property type="match status" value="1"/>
</dbReference>
<keyword evidence="2" id="KW-0479">Metal-binding</keyword>
<dbReference type="InterPro" id="IPR011604">
    <property type="entry name" value="PDDEXK-like_dom_sf"/>
</dbReference>
<dbReference type="PANTHER" id="PTHR11472:SF34">
    <property type="entry name" value="REGULATOR OF TELOMERE ELONGATION HELICASE 1"/>
    <property type="match status" value="1"/>
</dbReference>
<keyword evidence="8" id="KW-0408">Iron</keyword>
<comment type="similarity">
    <text evidence="13">Belongs to the helicase family. DinG subfamily.</text>
</comment>
<evidence type="ECO:0000256" key="11">
    <source>
        <dbReference type="ARBA" id="ARBA00023204"/>
    </source>
</evidence>
<dbReference type="Gene3D" id="3.90.320.10">
    <property type="match status" value="1"/>
</dbReference>
<evidence type="ECO:0000256" key="6">
    <source>
        <dbReference type="ARBA" id="ARBA00022806"/>
    </source>
</evidence>
<name>A0A9D0YVN8_9FIRM</name>
<dbReference type="PANTHER" id="PTHR11472">
    <property type="entry name" value="DNA REPAIR DEAD HELICASE RAD3/XP-D SUBFAMILY MEMBER"/>
    <property type="match status" value="1"/>
</dbReference>
<keyword evidence="1" id="KW-0004">4Fe-4S</keyword>
<dbReference type="Pfam" id="PF00270">
    <property type="entry name" value="DEAD"/>
    <property type="match status" value="1"/>
</dbReference>
<dbReference type="GO" id="GO:0046872">
    <property type="term" value="F:metal ion binding"/>
    <property type="evidence" value="ECO:0007669"/>
    <property type="project" value="UniProtKB-KW"/>
</dbReference>
<dbReference type="Gene3D" id="3.40.50.300">
    <property type="entry name" value="P-loop containing nucleotide triphosphate hydrolases"/>
    <property type="match status" value="2"/>
</dbReference>
<evidence type="ECO:0000256" key="2">
    <source>
        <dbReference type="ARBA" id="ARBA00022723"/>
    </source>
</evidence>
<dbReference type="InterPro" id="IPR006555">
    <property type="entry name" value="ATP-dep_Helicase_C"/>
</dbReference>
<organism evidence="15 16">
    <name type="scientific">Candidatus Avichristensenella intestinipullorum</name>
    <dbReference type="NCBI Taxonomy" id="2840693"/>
    <lineage>
        <taxon>Bacteria</taxon>
        <taxon>Bacillati</taxon>
        <taxon>Bacillota</taxon>
        <taxon>Clostridia</taxon>
        <taxon>Candidatus Avichristensenella</taxon>
    </lineage>
</organism>
<dbReference type="GO" id="GO:0016818">
    <property type="term" value="F:hydrolase activity, acting on acid anhydrides, in phosphorus-containing anhydrides"/>
    <property type="evidence" value="ECO:0007669"/>
    <property type="project" value="InterPro"/>
</dbReference>
<dbReference type="GO" id="GO:0005524">
    <property type="term" value="F:ATP binding"/>
    <property type="evidence" value="ECO:0007669"/>
    <property type="project" value="UniProtKB-KW"/>
</dbReference>
<feature type="domain" description="Helicase ATP-binding" evidence="14">
    <location>
        <begin position="180"/>
        <end position="442"/>
    </location>
</feature>
<keyword evidence="3" id="KW-0547">Nucleotide-binding</keyword>
<keyword evidence="6 15" id="KW-0347">Helicase</keyword>
<keyword evidence="5" id="KW-0378">Hydrolase</keyword>
<evidence type="ECO:0000256" key="1">
    <source>
        <dbReference type="ARBA" id="ARBA00022485"/>
    </source>
</evidence>
<keyword evidence="11" id="KW-0234">DNA repair</keyword>
<dbReference type="AlphaFoldDB" id="A0A9D0YVN8"/>
<keyword evidence="12" id="KW-0413">Isomerase</keyword>
<dbReference type="InterPro" id="IPR042493">
    <property type="entry name" value="XPD_DNA_FeS"/>
</dbReference>
<evidence type="ECO:0000256" key="9">
    <source>
        <dbReference type="ARBA" id="ARBA00023014"/>
    </source>
</evidence>
<evidence type="ECO:0000313" key="15">
    <source>
        <dbReference type="EMBL" id="HIQ62828.1"/>
    </source>
</evidence>
<evidence type="ECO:0000313" key="16">
    <source>
        <dbReference type="Proteomes" id="UP000886819"/>
    </source>
</evidence>
<dbReference type="GO" id="GO:0003678">
    <property type="term" value="F:DNA helicase activity"/>
    <property type="evidence" value="ECO:0007669"/>
    <property type="project" value="InterPro"/>
</dbReference>
<evidence type="ECO:0000256" key="4">
    <source>
        <dbReference type="ARBA" id="ARBA00022763"/>
    </source>
</evidence>
<keyword evidence="10" id="KW-0238">DNA-binding</keyword>
<proteinExistence type="inferred from homology"/>
<protein>
    <submittedName>
        <fullName evidence="15">ATP-dependent DNA helicase</fullName>
    </submittedName>
</protein>
<evidence type="ECO:0000256" key="5">
    <source>
        <dbReference type="ARBA" id="ARBA00022801"/>
    </source>
</evidence>
<dbReference type="InterPro" id="IPR011545">
    <property type="entry name" value="DEAD/DEAH_box_helicase_dom"/>
</dbReference>
<dbReference type="InterPro" id="IPR027417">
    <property type="entry name" value="P-loop_NTPase"/>
</dbReference>
<evidence type="ECO:0000256" key="10">
    <source>
        <dbReference type="ARBA" id="ARBA00023125"/>
    </source>
</evidence>
<gene>
    <name evidence="15" type="ORF">IAA66_04470</name>
</gene>
<keyword evidence="4" id="KW-0227">DNA damage</keyword>
<dbReference type="InterPro" id="IPR010614">
    <property type="entry name" value="RAD3-like_helicase_DEAD"/>
</dbReference>
<dbReference type="SUPFAM" id="SSF52540">
    <property type="entry name" value="P-loop containing nucleoside triphosphate hydrolases"/>
    <property type="match status" value="2"/>
</dbReference>
<dbReference type="Proteomes" id="UP000886819">
    <property type="component" value="Unassembled WGS sequence"/>
</dbReference>
<dbReference type="Pfam" id="PF13307">
    <property type="entry name" value="Helicase_C_2"/>
    <property type="match status" value="1"/>
</dbReference>
<reference evidence="15" key="2">
    <citation type="journal article" date="2021" name="PeerJ">
        <title>Extensive microbial diversity within the chicken gut microbiome revealed by metagenomics and culture.</title>
        <authorList>
            <person name="Gilroy R."/>
            <person name="Ravi A."/>
            <person name="Getino M."/>
            <person name="Pursley I."/>
            <person name="Horton D.L."/>
            <person name="Alikhan N.F."/>
            <person name="Baker D."/>
            <person name="Gharbi K."/>
            <person name="Hall N."/>
            <person name="Watson M."/>
            <person name="Adriaenssens E.M."/>
            <person name="Foster-Nyarko E."/>
            <person name="Jarju S."/>
            <person name="Secka A."/>
            <person name="Antonio M."/>
            <person name="Oren A."/>
            <person name="Chaudhuri R.R."/>
            <person name="La Ragione R."/>
            <person name="Hildebrand F."/>
            <person name="Pallen M.J."/>
        </authorList>
    </citation>
    <scope>NUCLEOTIDE SEQUENCE</scope>
    <source>
        <strain evidence="15">ChiHile30-977</strain>
    </source>
</reference>
<accession>A0A9D0YVN8</accession>
<dbReference type="PROSITE" id="PS51193">
    <property type="entry name" value="HELICASE_ATP_BIND_2"/>
    <property type="match status" value="1"/>
</dbReference>